<dbReference type="OrthoDB" id="8478645at2"/>
<evidence type="ECO:0000256" key="2">
    <source>
        <dbReference type="SAM" id="Phobius"/>
    </source>
</evidence>
<keyword evidence="2" id="KW-0472">Membrane</keyword>
<dbReference type="Proteomes" id="UP000460626">
    <property type="component" value="Unassembled WGS sequence"/>
</dbReference>
<proteinExistence type="predicted"/>
<dbReference type="AlphaFoldDB" id="A0A845A3T0"/>
<sequence>MTTGTGTNTGARSAQGEDFGDAWRGVRDDGDIQFTDIRFQEQEPPPDWLTTLFDWLAAVFAPIGRFVVAIWPVLMWVLIALGVALLSWLLWRTLAPVEWKARRRGQHDTAQWVPDAGEALALLEEADRLAAAGEYDAATHLLLMRSVGQIAASRPHLFQPSSTARELSADTRLPDAARAAFGVIAGRVERSLFALTRLTQDDWTAARAAYADFALQEGGLAA</sequence>
<evidence type="ECO:0000256" key="1">
    <source>
        <dbReference type="SAM" id="MobiDB-lite"/>
    </source>
</evidence>
<accession>A0A845A3T0</accession>
<keyword evidence="2" id="KW-1133">Transmembrane helix</keyword>
<feature type="transmembrane region" description="Helical" evidence="2">
    <location>
        <begin position="73"/>
        <end position="94"/>
    </location>
</feature>
<evidence type="ECO:0008006" key="5">
    <source>
        <dbReference type="Google" id="ProtNLM"/>
    </source>
</evidence>
<evidence type="ECO:0000313" key="4">
    <source>
        <dbReference type="Proteomes" id="UP000460626"/>
    </source>
</evidence>
<dbReference type="EMBL" id="WTYH01000001">
    <property type="protein sequence ID" value="MXO92259.1"/>
    <property type="molecule type" value="Genomic_DNA"/>
</dbReference>
<protein>
    <recommendedName>
        <fullName evidence="5">DUF4129 domain-containing protein</fullName>
    </recommendedName>
</protein>
<keyword evidence="4" id="KW-1185">Reference proteome</keyword>
<gene>
    <name evidence="3" type="ORF">GRI62_01380</name>
</gene>
<organism evidence="3 4">
    <name type="scientific">Aurantiacibacter arachoides</name>
    <dbReference type="NCBI Taxonomy" id="1850444"/>
    <lineage>
        <taxon>Bacteria</taxon>
        <taxon>Pseudomonadati</taxon>
        <taxon>Pseudomonadota</taxon>
        <taxon>Alphaproteobacteria</taxon>
        <taxon>Sphingomonadales</taxon>
        <taxon>Erythrobacteraceae</taxon>
        <taxon>Aurantiacibacter</taxon>
    </lineage>
</organism>
<comment type="caution">
    <text evidence="3">The sequence shown here is derived from an EMBL/GenBank/DDBJ whole genome shotgun (WGS) entry which is preliminary data.</text>
</comment>
<feature type="compositionally biased region" description="Polar residues" evidence="1">
    <location>
        <begin position="1"/>
        <end position="12"/>
    </location>
</feature>
<reference evidence="3 4" key="1">
    <citation type="submission" date="2019-12" db="EMBL/GenBank/DDBJ databases">
        <title>Genomic-based taxomic classification of the family Erythrobacteraceae.</title>
        <authorList>
            <person name="Xu L."/>
        </authorList>
    </citation>
    <scope>NUCLEOTIDE SEQUENCE [LARGE SCALE GENOMIC DNA]</scope>
    <source>
        <strain evidence="3 4">RC4-10-4</strain>
    </source>
</reference>
<evidence type="ECO:0000313" key="3">
    <source>
        <dbReference type="EMBL" id="MXO92259.1"/>
    </source>
</evidence>
<feature type="region of interest" description="Disordered" evidence="1">
    <location>
        <begin position="1"/>
        <end position="25"/>
    </location>
</feature>
<name>A0A845A3T0_9SPHN</name>
<dbReference type="RefSeq" id="WP_131451653.1">
    <property type="nucleotide sequence ID" value="NZ_BMJK01000001.1"/>
</dbReference>
<keyword evidence="2" id="KW-0812">Transmembrane</keyword>